<sequence length="66" mass="7862">ELHRIQGEYIVKVFYRNDTTVQPHKVILQRCSNGTYCSLDELHEVYKDYILTDEEWEQVCPSSPLM</sequence>
<dbReference type="SUPFAM" id="SSF53254">
    <property type="entry name" value="Phosphoglycerate mutase-like"/>
    <property type="match status" value="1"/>
</dbReference>
<organism evidence="1">
    <name type="scientific">Arion vulgaris</name>
    <dbReference type="NCBI Taxonomy" id="1028688"/>
    <lineage>
        <taxon>Eukaryota</taxon>
        <taxon>Metazoa</taxon>
        <taxon>Spiralia</taxon>
        <taxon>Lophotrochozoa</taxon>
        <taxon>Mollusca</taxon>
        <taxon>Gastropoda</taxon>
        <taxon>Heterobranchia</taxon>
        <taxon>Euthyneura</taxon>
        <taxon>Panpulmonata</taxon>
        <taxon>Eupulmonata</taxon>
        <taxon>Stylommatophora</taxon>
        <taxon>Helicina</taxon>
        <taxon>Arionoidea</taxon>
        <taxon>Arionidae</taxon>
        <taxon>Arion</taxon>
    </lineage>
</organism>
<dbReference type="InterPro" id="IPR029033">
    <property type="entry name" value="His_PPase_superfam"/>
</dbReference>
<feature type="non-terminal residue" evidence="1">
    <location>
        <position position="66"/>
    </location>
</feature>
<accession>A0A0B6XXH4</accession>
<protein>
    <submittedName>
        <fullName evidence="1">Uncharacterized protein</fullName>
    </submittedName>
</protein>
<proteinExistence type="predicted"/>
<name>A0A0B6XXH4_9EUPU</name>
<evidence type="ECO:0000313" key="1">
    <source>
        <dbReference type="EMBL" id="CEK48251.1"/>
    </source>
</evidence>
<feature type="non-terminal residue" evidence="1">
    <location>
        <position position="1"/>
    </location>
</feature>
<reference evidence="1" key="1">
    <citation type="submission" date="2014-12" db="EMBL/GenBank/DDBJ databases">
        <title>Insight into the proteome of Arion vulgaris.</title>
        <authorList>
            <person name="Aradska J."/>
            <person name="Bulat T."/>
            <person name="Smidak R."/>
            <person name="Sarate P."/>
            <person name="Gangsoo J."/>
            <person name="Sialana F."/>
            <person name="Bilban M."/>
            <person name="Lubec G."/>
        </authorList>
    </citation>
    <scope>NUCLEOTIDE SEQUENCE</scope>
    <source>
        <tissue evidence="1">Skin</tissue>
    </source>
</reference>
<dbReference type="Gene3D" id="3.40.50.1240">
    <property type="entry name" value="Phosphoglycerate mutase-like"/>
    <property type="match status" value="1"/>
</dbReference>
<dbReference type="EMBL" id="HACG01001386">
    <property type="protein sequence ID" value="CEK48251.1"/>
    <property type="molecule type" value="Transcribed_RNA"/>
</dbReference>
<dbReference type="AlphaFoldDB" id="A0A0B6XXH4"/>
<gene>
    <name evidence="1" type="primary">ORF3472</name>
</gene>